<organism evidence="3 4">
    <name type="scientific">Flavobacterium chuncheonense</name>
    <dbReference type="NCBI Taxonomy" id="2026653"/>
    <lineage>
        <taxon>Bacteria</taxon>
        <taxon>Pseudomonadati</taxon>
        <taxon>Bacteroidota</taxon>
        <taxon>Flavobacteriia</taxon>
        <taxon>Flavobacteriales</taxon>
        <taxon>Flavobacteriaceae</taxon>
        <taxon>Flavobacterium</taxon>
    </lineage>
</organism>
<proteinExistence type="predicted"/>
<keyword evidence="1" id="KW-0238">DNA-binding</keyword>
<dbReference type="InterPro" id="IPR009057">
    <property type="entry name" value="Homeodomain-like_sf"/>
</dbReference>
<name>A0ABW5YL29_9FLAO</name>
<evidence type="ECO:0000313" key="3">
    <source>
        <dbReference type="EMBL" id="MFD2891802.1"/>
    </source>
</evidence>
<dbReference type="Pfam" id="PF00440">
    <property type="entry name" value="TetR_N"/>
    <property type="match status" value="1"/>
</dbReference>
<dbReference type="Proteomes" id="UP001597534">
    <property type="component" value="Unassembled WGS sequence"/>
</dbReference>
<feature type="domain" description="HTH tetR-type" evidence="2">
    <location>
        <begin position="30"/>
        <end position="74"/>
    </location>
</feature>
<dbReference type="Gene3D" id="1.10.357.10">
    <property type="entry name" value="Tetracycline Repressor, domain 2"/>
    <property type="match status" value="1"/>
</dbReference>
<keyword evidence="4" id="KW-1185">Reference proteome</keyword>
<evidence type="ECO:0000259" key="2">
    <source>
        <dbReference type="Pfam" id="PF00440"/>
    </source>
</evidence>
<evidence type="ECO:0000256" key="1">
    <source>
        <dbReference type="ARBA" id="ARBA00023125"/>
    </source>
</evidence>
<dbReference type="InterPro" id="IPR001647">
    <property type="entry name" value="HTH_TetR"/>
</dbReference>
<sequence>MENLLSNLRITINEKLYLKDPETSELGHKILKNSILLIDEIGFEAFTFKKLGEKIHSNESSIYRYFENKHKLLIYLSTWYWSWMEYNLVFATNNIKDPTDKLCKSIKVITQNIVDDKNTPYIDESVLNRIIISDFTKTLLTKDVDTENKEGFFLVYTSVINRLIEMIIEVNPDYPYAKSLASSIVQGALHQHYLKDHFKNLTNLSDKDCLSDFYINMIKKILL</sequence>
<accession>A0ABW5YL29</accession>
<comment type="caution">
    <text evidence="3">The sequence shown here is derived from an EMBL/GenBank/DDBJ whole genome shotgun (WGS) entry which is preliminary data.</text>
</comment>
<dbReference type="EMBL" id="JBHUPC010000012">
    <property type="protein sequence ID" value="MFD2891802.1"/>
    <property type="molecule type" value="Genomic_DNA"/>
</dbReference>
<dbReference type="RefSeq" id="WP_379811408.1">
    <property type="nucleotide sequence ID" value="NZ_JBHUPC010000012.1"/>
</dbReference>
<dbReference type="SUPFAM" id="SSF46689">
    <property type="entry name" value="Homeodomain-like"/>
    <property type="match status" value="1"/>
</dbReference>
<reference evidence="4" key="1">
    <citation type="journal article" date="2019" name="Int. J. Syst. Evol. Microbiol.">
        <title>The Global Catalogue of Microorganisms (GCM) 10K type strain sequencing project: providing services to taxonomists for standard genome sequencing and annotation.</title>
        <authorList>
            <consortium name="The Broad Institute Genomics Platform"/>
            <consortium name="The Broad Institute Genome Sequencing Center for Infectious Disease"/>
            <person name="Wu L."/>
            <person name="Ma J."/>
        </authorList>
    </citation>
    <scope>NUCLEOTIDE SEQUENCE [LARGE SCALE GENOMIC DNA]</scope>
    <source>
        <strain evidence="4">KCTC 22671</strain>
    </source>
</reference>
<protein>
    <submittedName>
        <fullName evidence="3">TetR/AcrR family transcriptional regulator</fullName>
    </submittedName>
</protein>
<gene>
    <name evidence="3" type="ORF">ACFS5J_07250</name>
</gene>
<evidence type="ECO:0000313" key="4">
    <source>
        <dbReference type="Proteomes" id="UP001597534"/>
    </source>
</evidence>